<evidence type="ECO:0000313" key="1">
    <source>
        <dbReference type="EMBL" id="MEE2040222.1"/>
    </source>
</evidence>
<dbReference type="EMBL" id="JAUZMY010000026">
    <property type="protein sequence ID" value="MEE2040222.1"/>
    <property type="molecule type" value="Genomic_DNA"/>
</dbReference>
<accession>A0ABU7KDW3</accession>
<keyword evidence="2" id="KW-1185">Reference proteome</keyword>
<reference evidence="1 2" key="1">
    <citation type="submission" date="2023-08" db="EMBL/GenBank/DDBJ databases">
        <authorList>
            <person name="Girao M."/>
            <person name="Carvalho M.F."/>
        </authorList>
    </citation>
    <scope>NUCLEOTIDE SEQUENCE [LARGE SCALE GENOMIC DNA]</scope>
    <source>
        <strain evidence="1 2">CT-R113</strain>
    </source>
</reference>
<proteinExistence type="predicted"/>
<dbReference type="RefSeq" id="WP_330093991.1">
    <property type="nucleotide sequence ID" value="NZ_JAUZMY010000026.1"/>
</dbReference>
<gene>
    <name evidence="1" type="ORF">Q8791_23685</name>
</gene>
<sequence length="134" mass="14834">MNPNPWAASDRHTDTEADRLTWLWGTLYDTIRDMLATLPTPIRIPHLTTGTENTAADTLTAIRDTDLYTQNLPADIIKMADQALTDAIHGVDGSNAERRHYITESQARTRAVVAFMGIGPEDMGVPDTLEELTL</sequence>
<name>A0ABU7KDW3_9ACTN</name>
<comment type="caution">
    <text evidence="1">The sequence shown here is derived from an EMBL/GenBank/DDBJ whole genome shotgun (WGS) entry which is preliminary data.</text>
</comment>
<organism evidence="1 2">
    <name type="scientific">Nocardiopsis codii</name>
    <dbReference type="NCBI Taxonomy" id="3065942"/>
    <lineage>
        <taxon>Bacteria</taxon>
        <taxon>Bacillati</taxon>
        <taxon>Actinomycetota</taxon>
        <taxon>Actinomycetes</taxon>
        <taxon>Streptosporangiales</taxon>
        <taxon>Nocardiopsidaceae</taxon>
        <taxon>Nocardiopsis</taxon>
    </lineage>
</organism>
<evidence type="ECO:0000313" key="2">
    <source>
        <dbReference type="Proteomes" id="UP001356095"/>
    </source>
</evidence>
<dbReference type="Proteomes" id="UP001356095">
    <property type="component" value="Unassembled WGS sequence"/>
</dbReference>
<protein>
    <submittedName>
        <fullName evidence="1">Uncharacterized protein</fullName>
    </submittedName>
</protein>